<gene>
    <name evidence="3" type="ORF">CRE_22715</name>
</gene>
<dbReference type="InParanoid" id="E3NKF4"/>
<dbReference type="InterPro" id="IPR000719">
    <property type="entry name" value="Prot_kinase_dom"/>
</dbReference>
<evidence type="ECO:0000313" key="4">
    <source>
        <dbReference type="Proteomes" id="UP000008281"/>
    </source>
</evidence>
<protein>
    <recommendedName>
        <fullName evidence="2">Protein kinase domain-containing protein</fullName>
    </recommendedName>
</protein>
<dbReference type="InterPro" id="IPR011009">
    <property type="entry name" value="Kinase-like_dom_sf"/>
</dbReference>
<dbReference type="Gene3D" id="3.30.200.20">
    <property type="entry name" value="Phosphorylase Kinase, domain 1"/>
    <property type="match status" value="1"/>
</dbReference>
<reference evidence="3" key="1">
    <citation type="submission" date="2007-07" db="EMBL/GenBank/DDBJ databases">
        <title>PCAP assembly of the Caenorhabditis remanei genome.</title>
        <authorList>
            <consortium name="The Caenorhabditis remanei Sequencing Consortium"/>
            <person name="Wilson R.K."/>
        </authorList>
    </citation>
    <scope>NUCLEOTIDE SEQUENCE [LARGE SCALE GENOMIC DNA]</scope>
    <source>
        <strain evidence="3">PB4641</strain>
    </source>
</reference>
<dbReference type="GO" id="GO:0005524">
    <property type="term" value="F:ATP binding"/>
    <property type="evidence" value="ECO:0007669"/>
    <property type="project" value="UniProtKB-UniRule"/>
</dbReference>
<dbReference type="Proteomes" id="UP000008281">
    <property type="component" value="Unassembled WGS sequence"/>
</dbReference>
<feature type="domain" description="Protein kinase" evidence="2">
    <location>
        <begin position="296"/>
        <end position="346"/>
    </location>
</feature>
<dbReference type="InterPro" id="IPR036322">
    <property type="entry name" value="WD40_repeat_dom_sf"/>
</dbReference>
<dbReference type="InterPro" id="IPR017441">
    <property type="entry name" value="Protein_kinase_ATP_BS"/>
</dbReference>
<dbReference type="GO" id="GO:0004672">
    <property type="term" value="F:protein kinase activity"/>
    <property type="evidence" value="ECO:0007669"/>
    <property type="project" value="InterPro"/>
</dbReference>
<feature type="binding site" evidence="1">
    <location>
        <position position="325"/>
    </location>
    <ligand>
        <name>ATP</name>
        <dbReference type="ChEBI" id="CHEBI:30616"/>
    </ligand>
</feature>
<dbReference type="PROSITE" id="PS50011">
    <property type="entry name" value="PROTEIN_KINASE_DOM"/>
    <property type="match status" value="1"/>
</dbReference>
<dbReference type="SUPFAM" id="SSF50978">
    <property type="entry name" value="WD40 repeat-like"/>
    <property type="match status" value="1"/>
</dbReference>
<dbReference type="SUPFAM" id="SSF56112">
    <property type="entry name" value="Protein kinase-like (PK-like)"/>
    <property type="match status" value="1"/>
</dbReference>
<keyword evidence="1" id="KW-0547">Nucleotide-binding</keyword>
<dbReference type="AlphaFoldDB" id="E3NKF4"/>
<keyword evidence="1" id="KW-0067">ATP-binding</keyword>
<dbReference type="PROSITE" id="PS00107">
    <property type="entry name" value="PROTEIN_KINASE_ATP"/>
    <property type="match status" value="1"/>
</dbReference>
<accession>E3NKF4</accession>
<evidence type="ECO:0000313" key="3">
    <source>
        <dbReference type="EMBL" id="EFP02128.1"/>
    </source>
</evidence>
<keyword evidence="4" id="KW-1185">Reference proteome</keyword>
<name>E3NKF4_CAERE</name>
<proteinExistence type="predicted"/>
<dbReference type="HOGENOM" id="CLU_802243_0_0_1"/>
<organism evidence="4">
    <name type="scientific">Caenorhabditis remanei</name>
    <name type="common">Caenorhabditis vulgaris</name>
    <dbReference type="NCBI Taxonomy" id="31234"/>
    <lineage>
        <taxon>Eukaryota</taxon>
        <taxon>Metazoa</taxon>
        <taxon>Ecdysozoa</taxon>
        <taxon>Nematoda</taxon>
        <taxon>Chromadorea</taxon>
        <taxon>Rhabditida</taxon>
        <taxon>Rhabditina</taxon>
        <taxon>Rhabditomorpha</taxon>
        <taxon>Rhabditoidea</taxon>
        <taxon>Rhabditidae</taxon>
        <taxon>Peloderinae</taxon>
        <taxon>Caenorhabditis</taxon>
    </lineage>
</organism>
<sequence>MVHMDNLLKKGRLSTIEDTVNTYGTETGILSIGERSGINIVDVFEAKTQTHKYKLPPSTLVKDSAGFSNHRIFCLLVFDEEDDTSAVRLVDLRTSMKQSTMIKNTDKTLNSIELVNKDGKIAVSQADGSIKTYDIRNSSKPIDVNKIDDSLTHLNIVSPPKTWISSFLPGTDTNPLYAVNGKHKSSYVSLIEYLSTSQVHTKQSDDELVYKSPRPDVSAYSSEFFLAATGAHLCQQVCNFTLDLKKEYKRLKDANRKQTKKQDSDCQEQTRQRYEMAGIAEGDRGIIDNDVKLDDIVIKEEIGFGTFGQVRVCESKKTGKLFAVKILPNTKAIIAEKHLLEREIAI</sequence>
<evidence type="ECO:0000259" key="2">
    <source>
        <dbReference type="PROSITE" id="PS50011"/>
    </source>
</evidence>
<dbReference type="EMBL" id="DS268798">
    <property type="protein sequence ID" value="EFP02128.1"/>
    <property type="molecule type" value="Genomic_DNA"/>
</dbReference>
<evidence type="ECO:0000256" key="1">
    <source>
        <dbReference type="PROSITE-ProRule" id="PRU10141"/>
    </source>
</evidence>
<dbReference type="STRING" id="31234.E3NKF4"/>